<keyword evidence="2" id="KW-1003">Cell membrane</keyword>
<dbReference type="InterPro" id="IPR003838">
    <property type="entry name" value="ABC3_permease_C"/>
</dbReference>
<keyword evidence="3 8" id="KW-0812">Transmembrane</keyword>
<dbReference type="GO" id="GO:0005886">
    <property type="term" value="C:plasma membrane"/>
    <property type="evidence" value="ECO:0007669"/>
    <property type="project" value="UniProtKB-SubCell"/>
</dbReference>
<keyword evidence="11" id="KW-1185">Reference proteome</keyword>
<dbReference type="PANTHER" id="PTHR30572">
    <property type="entry name" value="MEMBRANE COMPONENT OF TRANSPORTER-RELATED"/>
    <property type="match status" value="1"/>
</dbReference>
<evidence type="ECO:0000256" key="1">
    <source>
        <dbReference type="ARBA" id="ARBA00004651"/>
    </source>
</evidence>
<feature type="domain" description="ABC3 transporter permease C-terminal" evidence="9">
    <location>
        <begin position="862"/>
        <end position="978"/>
    </location>
</feature>
<feature type="region of interest" description="Disordered" evidence="7">
    <location>
        <begin position="109"/>
        <end position="140"/>
    </location>
</feature>
<feature type="compositionally biased region" description="Low complexity" evidence="7">
    <location>
        <begin position="130"/>
        <end position="140"/>
    </location>
</feature>
<evidence type="ECO:0000256" key="3">
    <source>
        <dbReference type="ARBA" id="ARBA00022692"/>
    </source>
</evidence>
<feature type="transmembrane region" description="Helical" evidence="8">
    <location>
        <begin position="903"/>
        <end position="934"/>
    </location>
</feature>
<dbReference type="Pfam" id="PF02687">
    <property type="entry name" value="FtsX"/>
    <property type="match status" value="2"/>
</dbReference>
<feature type="transmembrane region" description="Helical" evidence="8">
    <location>
        <begin position="375"/>
        <end position="399"/>
    </location>
</feature>
<dbReference type="InterPro" id="IPR050250">
    <property type="entry name" value="Macrolide_Exporter_MacB"/>
</dbReference>
<dbReference type="AlphaFoldDB" id="A0A1I2E6X1"/>
<accession>A0A1I2E6X1</accession>
<gene>
    <name evidence="10" type="ORF">SAMN05421541_104210</name>
</gene>
<comment type="subcellular location">
    <subcellularLocation>
        <location evidence="1">Cell membrane</location>
        <topology evidence="1">Multi-pass membrane protein</topology>
    </subcellularLocation>
</comment>
<sequence>MLIVTLSSLRARWASLVGTFVALCLGVALIATMGLALASTVDAPPQHPSRLAGAAVVVRGADELRVPTRIGDRSQPLADPHAIPPALAAILARTGPTVIDRSFPVRAAFPPSGAAGSAPPPSHPGDNDPPHSGAAGADAAGAGIGEVGDLVGHPWAVAGLGGHRLVAGREPREGAEVALAADPAIVGRTISLRTPSGRGDYTVAGVLAPVTFERAVFFTDDTAASIAPRIDNLAVDAAPERVREIAGRFPGVQVLTGDDRRRADPDPDRDSDSLVAMNALLGTAGGITTFVSVFVVASTFAFAVAQRRREMGLLRMAGATPRQIRRSVLAEAVVAGAVASAAGCLLGSLGAPWLAGVLVEERLAPAWFTIGDHRWPYHVAFWTGLLVALAGVVVATIRAGRVRPTEALREASVDSRAMTAGRWIFGVGFLAAGLGLLCWRLLTDPGEVLHRKTYTTQPMLLITAVALLAPVLAGPLARLVAWLPARLPGATGMLMRENTSASLRRTAAVAAPILITVALAGSLLGTTATITRAKATELSDSTVADLIVTGVPDARTLAAIRAVPGAQVMTSASTSVYTLEDGVALVRSQARAVDPETLTAVRRLPVKAGDPGDLTDDGIIVNEEWAARTLGDRVQVWLGDGTPRALRIVAVLATGTGGNGVYVTPHNAGGAQPDTLELSWLPGSDSRSGEAEVRRLLDSSSRNGRTDPPPTGLPDQGTPRTTETSPSGRQSSPRIPGTNPPERESGPRTAETSPRGRASSAGTAETNPPRRENSQGTAETSPPKREDSPITAETSPPGRESGGGTAGTGPTDPPGRHGLDAEGGEAVEGSAGSTTMLVQTREQWLAAQLPQSSRQTQVGYLVVLGIALLYAGIAIANTMVMATSDRVREMAVLRLTGATRMQVLRLVAAEALTVVVVGAILGLLVTALNLLGIWAALATLSVWVPLTVPWADLAATLIVCAVIAVLAAVLPAAMALRTRPAELAGTRH</sequence>
<reference evidence="10 11" key="1">
    <citation type="submission" date="2016-10" db="EMBL/GenBank/DDBJ databases">
        <authorList>
            <person name="de Groot N.N."/>
        </authorList>
    </citation>
    <scope>NUCLEOTIDE SEQUENCE [LARGE SCALE GENOMIC DNA]</scope>
    <source>
        <strain evidence="10 11">DSM 43019</strain>
    </source>
</reference>
<feature type="transmembrane region" description="Helical" evidence="8">
    <location>
        <begin position="279"/>
        <end position="305"/>
    </location>
</feature>
<proteinExistence type="inferred from homology"/>
<dbReference type="STRING" id="35752.SAMN05421541_104210"/>
<feature type="compositionally biased region" description="Basic and acidic residues" evidence="7">
    <location>
        <begin position="687"/>
        <end position="697"/>
    </location>
</feature>
<dbReference type="GO" id="GO:0022857">
    <property type="term" value="F:transmembrane transporter activity"/>
    <property type="evidence" value="ECO:0007669"/>
    <property type="project" value="TreeGrafter"/>
</dbReference>
<feature type="compositionally biased region" description="Polar residues" evidence="7">
    <location>
        <begin position="718"/>
        <end position="733"/>
    </location>
</feature>
<evidence type="ECO:0000313" key="11">
    <source>
        <dbReference type="Proteomes" id="UP000199645"/>
    </source>
</evidence>
<feature type="transmembrane region" description="Helical" evidence="8">
    <location>
        <begin position="462"/>
        <end position="485"/>
    </location>
</feature>
<comment type="similarity">
    <text evidence="6">Belongs to the ABC-4 integral membrane protein family.</text>
</comment>
<keyword evidence="4 8" id="KW-1133">Transmembrane helix</keyword>
<dbReference type="EMBL" id="FONV01000004">
    <property type="protein sequence ID" value="SFE88228.1"/>
    <property type="molecule type" value="Genomic_DNA"/>
</dbReference>
<evidence type="ECO:0000313" key="10">
    <source>
        <dbReference type="EMBL" id="SFE88228.1"/>
    </source>
</evidence>
<dbReference type="Proteomes" id="UP000199645">
    <property type="component" value="Unassembled WGS sequence"/>
</dbReference>
<feature type="transmembrane region" description="Helical" evidence="8">
    <location>
        <begin position="858"/>
        <end position="882"/>
    </location>
</feature>
<feature type="region of interest" description="Disordered" evidence="7">
    <location>
        <begin position="682"/>
        <end position="833"/>
    </location>
</feature>
<dbReference type="RefSeq" id="WP_239143506.1">
    <property type="nucleotide sequence ID" value="NZ_BOMT01000033.1"/>
</dbReference>
<evidence type="ECO:0000256" key="7">
    <source>
        <dbReference type="SAM" id="MobiDB-lite"/>
    </source>
</evidence>
<feature type="domain" description="ABC3 transporter permease C-terminal" evidence="9">
    <location>
        <begin position="284"/>
        <end position="400"/>
    </location>
</feature>
<dbReference type="PANTHER" id="PTHR30572:SF4">
    <property type="entry name" value="ABC TRANSPORTER PERMEASE YTRF"/>
    <property type="match status" value="1"/>
</dbReference>
<evidence type="ECO:0000256" key="8">
    <source>
        <dbReference type="SAM" id="Phobius"/>
    </source>
</evidence>
<evidence type="ECO:0000259" key="9">
    <source>
        <dbReference type="Pfam" id="PF02687"/>
    </source>
</evidence>
<feature type="transmembrane region" description="Helical" evidence="8">
    <location>
        <begin position="954"/>
        <end position="976"/>
    </location>
</feature>
<organism evidence="10 11">
    <name type="scientific">Actinoplanes philippinensis</name>
    <dbReference type="NCBI Taxonomy" id="35752"/>
    <lineage>
        <taxon>Bacteria</taxon>
        <taxon>Bacillati</taxon>
        <taxon>Actinomycetota</taxon>
        <taxon>Actinomycetes</taxon>
        <taxon>Micromonosporales</taxon>
        <taxon>Micromonosporaceae</taxon>
        <taxon>Actinoplanes</taxon>
    </lineage>
</organism>
<feature type="transmembrane region" description="Helical" evidence="8">
    <location>
        <begin position="332"/>
        <end position="355"/>
    </location>
</feature>
<feature type="transmembrane region" description="Helical" evidence="8">
    <location>
        <begin position="506"/>
        <end position="525"/>
    </location>
</feature>
<evidence type="ECO:0000256" key="6">
    <source>
        <dbReference type="ARBA" id="ARBA00038076"/>
    </source>
</evidence>
<name>A0A1I2E6X1_9ACTN</name>
<feature type="transmembrane region" description="Helical" evidence="8">
    <location>
        <begin position="420"/>
        <end position="442"/>
    </location>
</feature>
<keyword evidence="5 8" id="KW-0472">Membrane</keyword>
<protein>
    <submittedName>
        <fullName evidence="10">Putative ABC transport system permease protein</fullName>
    </submittedName>
</protein>
<evidence type="ECO:0000256" key="4">
    <source>
        <dbReference type="ARBA" id="ARBA00022989"/>
    </source>
</evidence>
<evidence type="ECO:0000256" key="2">
    <source>
        <dbReference type="ARBA" id="ARBA00022475"/>
    </source>
</evidence>
<evidence type="ECO:0000256" key="5">
    <source>
        <dbReference type="ARBA" id="ARBA00023136"/>
    </source>
</evidence>